<name>A0A8S3XKQ2_PARAO</name>
<dbReference type="Proteomes" id="UP000691718">
    <property type="component" value="Unassembled WGS sequence"/>
</dbReference>
<accession>A0A8S3XKQ2</accession>
<proteinExistence type="predicted"/>
<evidence type="ECO:0000313" key="1">
    <source>
        <dbReference type="EMBL" id="CAG5020541.1"/>
    </source>
</evidence>
<reference evidence="1" key="1">
    <citation type="submission" date="2021-04" db="EMBL/GenBank/DDBJ databases">
        <authorList>
            <person name="Tunstrom K."/>
        </authorList>
    </citation>
    <scope>NUCLEOTIDE SEQUENCE</scope>
</reference>
<dbReference type="AlphaFoldDB" id="A0A8S3XKQ2"/>
<keyword evidence="2" id="KW-1185">Reference proteome</keyword>
<comment type="caution">
    <text evidence="1">The sequence shown here is derived from an EMBL/GenBank/DDBJ whole genome shotgun (WGS) entry which is preliminary data.</text>
</comment>
<evidence type="ECO:0000313" key="2">
    <source>
        <dbReference type="Proteomes" id="UP000691718"/>
    </source>
</evidence>
<organism evidence="1 2">
    <name type="scientific">Parnassius apollo</name>
    <name type="common">Apollo butterfly</name>
    <name type="synonym">Papilio apollo</name>
    <dbReference type="NCBI Taxonomy" id="110799"/>
    <lineage>
        <taxon>Eukaryota</taxon>
        <taxon>Metazoa</taxon>
        <taxon>Ecdysozoa</taxon>
        <taxon>Arthropoda</taxon>
        <taxon>Hexapoda</taxon>
        <taxon>Insecta</taxon>
        <taxon>Pterygota</taxon>
        <taxon>Neoptera</taxon>
        <taxon>Endopterygota</taxon>
        <taxon>Lepidoptera</taxon>
        <taxon>Glossata</taxon>
        <taxon>Ditrysia</taxon>
        <taxon>Papilionoidea</taxon>
        <taxon>Papilionidae</taxon>
        <taxon>Parnassiinae</taxon>
        <taxon>Parnassini</taxon>
        <taxon>Parnassius</taxon>
        <taxon>Parnassius</taxon>
    </lineage>
</organism>
<sequence length="95" mass="10673">MTTGPRERAARYELVCVCYRGLRLRVARREDIKGAAFTGAYASSRRGKAPPTRRGLVSSAFGIDRLTIANRLKHPTDNFTKVPQLESCSLDWDFV</sequence>
<dbReference type="EMBL" id="CAJQZP010001137">
    <property type="protein sequence ID" value="CAG5020541.1"/>
    <property type="molecule type" value="Genomic_DNA"/>
</dbReference>
<gene>
    <name evidence="1" type="ORF">PAPOLLO_LOCUS17304</name>
</gene>
<protein>
    <submittedName>
        <fullName evidence="1">(apollo) hypothetical protein</fullName>
    </submittedName>
</protein>